<dbReference type="PANTHER" id="PTHR34478:SF1">
    <property type="entry name" value="PROTEIN LEMA"/>
    <property type="match status" value="1"/>
</dbReference>
<comment type="similarity">
    <text evidence="2">Belongs to the LemA family.</text>
</comment>
<evidence type="ECO:0000256" key="1">
    <source>
        <dbReference type="ARBA" id="ARBA00004167"/>
    </source>
</evidence>
<keyword evidence="3 6" id="KW-0812">Transmembrane</keyword>
<dbReference type="Gene3D" id="1.20.1440.20">
    <property type="entry name" value="LemA-like domain"/>
    <property type="match status" value="1"/>
</dbReference>
<comment type="subcellular location">
    <subcellularLocation>
        <location evidence="1">Membrane</location>
        <topology evidence="1">Single-pass membrane protein</topology>
    </subcellularLocation>
</comment>
<dbReference type="AlphaFoldDB" id="A0A351R828"/>
<dbReference type="InterPro" id="IPR023353">
    <property type="entry name" value="LemA-like_dom_sf"/>
</dbReference>
<feature type="transmembrane region" description="Helical" evidence="6">
    <location>
        <begin position="6"/>
        <end position="24"/>
    </location>
</feature>
<evidence type="ECO:0000256" key="3">
    <source>
        <dbReference type="ARBA" id="ARBA00022692"/>
    </source>
</evidence>
<sequence length="188" mass="21559">MLTWMVVAVVVLYFVITYNSLVSVKNNVEKAWSNINVLLKQRHDELPKLIDTCKQYMQHEQATLEKVIQARTQVNEARDHHDVAALGQAESALRVGLGGLFAVAENYPELKSNQNFLMLQTRITGLENQIADRREFYNDSVYINNVRVQQFPDVIVARLFGFVKEQLLKFSSAELTDVEVGQRFNTKL</sequence>
<evidence type="ECO:0000313" key="7">
    <source>
        <dbReference type="EMBL" id="HBA08199.1"/>
    </source>
</evidence>
<evidence type="ECO:0000313" key="8">
    <source>
        <dbReference type="Proteomes" id="UP000264313"/>
    </source>
</evidence>
<dbReference type="PANTHER" id="PTHR34478">
    <property type="entry name" value="PROTEIN LEMA"/>
    <property type="match status" value="1"/>
</dbReference>
<evidence type="ECO:0000256" key="5">
    <source>
        <dbReference type="ARBA" id="ARBA00023136"/>
    </source>
</evidence>
<accession>A0A351R828</accession>
<dbReference type="Pfam" id="PF04011">
    <property type="entry name" value="LemA"/>
    <property type="match status" value="1"/>
</dbReference>
<evidence type="ECO:0000256" key="2">
    <source>
        <dbReference type="ARBA" id="ARBA00008854"/>
    </source>
</evidence>
<gene>
    <name evidence="7" type="ORF">DCW48_00440</name>
</gene>
<dbReference type="SUPFAM" id="SSF140478">
    <property type="entry name" value="LemA-like"/>
    <property type="match status" value="1"/>
</dbReference>
<dbReference type="InterPro" id="IPR007156">
    <property type="entry name" value="MamQ_LemA"/>
</dbReference>
<evidence type="ECO:0000256" key="6">
    <source>
        <dbReference type="SAM" id="Phobius"/>
    </source>
</evidence>
<dbReference type="STRING" id="1132855.GCA_000384255_02651"/>
<reference evidence="7 8" key="1">
    <citation type="journal article" date="2018" name="Nat. Biotechnol.">
        <title>A standardized bacterial taxonomy based on genome phylogeny substantially revises the tree of life.</title>
        <authorList>
            <person name="Parks D.H."/>
            <person name="Chuvochina M."/>
            <person name="Waite D.W."/>
            <person name="Rinke C."/>
            <person name="Skarshewski A."/>
            <person name="Chaumeil P.A."/>
            <person name="Hugenholtz P."/>
        </authorList>
    </citation>
    <scope>NUCLEOTIDE SEQUENCE [LARGE SCALE GENOMIC DNA]</scope>
    <source>
        <strain evidence="7">UBA9958</strain>
    </source>
</reference>
<name>A0A351R828_9PROT</name>
<proteinExistence type="inferred from homology"/>
<organism evidence="7 8">
    <name type="scientific">Methylotenera mobilis</name>
    <dbReference type="NCBI Taxonomy" id="359408"/>
    <lineage>
        <taxon>Bacteria</taxon>
        <taxon>Pseudomonadati</taxon>
        <taxon>Pseudomonadota</taxon>
        <taxon>Betaproteobacteria</taxon>
        <taxon>Nitrosomonadales</taxon>
        <taxon>Methylophilaceae</taxon>
        <taxon>Methylotenera</taxon>
    </lineage>
</organism>
<keyword evidence="4 6" id="KW-1133">Transmembrane helix</keyword>
<protein>
    <submittedName>
        <fullName evidence="7">LemA family protein</fullName>
    </submittedName>
</protein>
<dbReference type="GO" id="GO:0016020">
    <property type="term" value="C:membrane"/>
    <property type="evidence" value="ECO:0007669"/>
    <property type="project" value="UniProtKB-SubCell"/>
</dbReference>
<dbReference type="EMBL" id="DNAA01000012">
    <property type="protein sequence ID" value="HBA08199.1"/>
    <property type="molecule type" value="Genomic_DNA"/>
</dbReference>
<keyword evidence="5 6" id="KW-0472">Membrane</keyword>
<comment type="caution">
    <text evidence="7">The sequence shown here is derived from an EMBL/GenBank/DDBJ whole genome shotgun (WGS) entry which is preliminary data.</text>
</comment>
<evidence type="ECO:0000256" key="4">
    <source>
        <dbReference type="ARBA" id="ARBA00022989"/>
    </source>
</evidence>
<dbReference type="Proteomes" id="UP000264313">
    <property type="component" value="Unassembled WGS sequence"/>
</dbReference>